<protein>
    <recommendedName>
        <fullName evidence="1">CxC2-like cysteine cluster KDZ transposase-associated domain-containing protein</fullName>
    </recommendedName>
</protein>
<evidence type="ECO:0000259" key="1">
    <source>
        <dbReference type="Pfam" id="PF18803"/>
    </source>
</evidence>
<comment type="caution">
    <text evidence="2">The sequence shown here is derived from an EMBL/GenBank/DDBJ whole genome shotgun (WGS) entry which is preliminary data.</text>
</comment>
<gene>
    <name evidence="2" type="ORF">EDD18DRAFT_1108187</name>
</gene>
<proteinExistence type="predicted"/>
<dbReference type="InterPro" id="IPR041457">
    <property type="entry name" value="CxC2_KDZ-assoc"/>
</dbReference>
<dbReference type="InterPro" id="IPR040521">
    <property type="entry name" value="KDZ"/>
</dbReference>
<accession>A0AA39UKR7</accession>
<sequence length="967" mass="108580">MTSLLAGPIGLVCTGFGPDEQEYLAKNAVDFHRFESGAFTAFSNIWLNTIWQQHLLYWPPKDCSDKGLTEHHKHVQLALQWLFDTLDPITHEQELVHTATHKPIVHPPGPTKIWQLTPPTTQEIAKSKAVHAAKYAVRVHLHWWRDYEEYRAQCLTCNIVRLFGSELDNELPWQPMLNELVPLMAVLHNPKPKPKVKQCHVGWDSHSIKLYADTTDVPPAHHHHHHHSWSFAGPSTASLSVKHGFVQLPVSPKKRRATAAGDFHDLLELLPGSDNADDQDSLAPHEEYHLDPEAYSLAMASDIEDIATAPRQRIYMYNPVLMFSSRVDGDGRLFCKVCIVSLHVACPTHVVQGWNGSYFDKVSLRDLGMQYQVRHLAGEICPHPRPAFESTMSPWTSVPACGNVHSPCSCKAHGFSLAMDTEPCTAIMTMALEQFQMLTFMGKILAYEYYHSLDNFDAFIRVVCEWSFIRLLKRAGVGNDHGGWKAAKPGSCAVECLACPHPGINIPDYVDPEGPNTWEHTLYIGMDANFRLERFNISSEDKDPGLSKGLAYFSSTNESSNLRAHAATTKPQNVTKEAVSEPEIWQPADQVEMDFGYLTAVRHFAGVPHIVMSYDIACQWSINLEERISIYGDSMQPNIPKKDFQEKYCMSFHIHVGENDGEAPECSWAISNGVAASTREMGPGHRCEKLDQHFGDFNWQKNMSQGDMLLCKIKDAVPKASDHEDQFKCFTASLPQDDIVKWTKMVEDWEVDRMKPNPFAWTVASKMEAAMRLQLAQEDAQDEMAGLDGDALHTTLPKAMISQGIQLELSQKRLTILSTELGEWGRQAQLRILEDSDVCRIADDEVACPGSGICRIWETCPEVSKNVCESNGVRLVPEHIDGVEMDRVKRTLEHEANLWMLHAKSMAEGAALINAGEGAGAYAKCQAAIRTSMRLSFEEKWQFIGQWLELGETGDALARIEDILTID</sequence>
<evidence type="ECO:0000313" key="2">
    <source>
        <dbReference type="EMBL" id="KAK0493407.1"/>
    </source>
</evidence>
<dbReference type="Pfam" id="PF18803">
    <property type="entry name" value="CxC2"/>
    <property type="match status" value="1"/>
</dbReference>
<evidence type="ECO:0000313" key="3">
    <source>
        <dbReference type="Proteomes" id="UP001175228"/>
    </source>
</evidence>
<dbReference type="Proteomes" id="UP001175228">
    <property type="component" value="Unassembled WGS sequence"/>
</dbReference>
<reference evidence="2" key="1">
    <citation type="submission" date="2023-06" db="EMBL/GenBank/DDBJ databases">
        <authorList>
            <consortium name="Lawrence Berkeley National Laboratory"/>
            <person name="Ahrendt S."/>
            <person name="Sahu N."/>
            <person name="Indic B."/>
            <person name="Wong-Bajracharya J."/>
            <person name="Merenyi Z."/>
            <person name="Ke H.-M."/>
            <person name="Monk M."/>
            <person name="Kocsube S."/>
            <person name="Drula E."/>
            <person name="Lipzen A."/>
            <person name="Balint B."/>
            <person name="Henrissat B."/>
            <person name="Andreopoulos B."/>
            <person name="Martin F.M."/>
            <person name="Harder C.B."/>
            <person name="Rigling D."/>
            <person name="Ford K.L."/>
            <person name="Foster G.D."/>
            <person name="Pangilinan J."/>
            <person name="Papanicolaou A."/>
            <person name="Barry K."/>
            <person name="LaButti K."/>
            <person name="Viragh M."/>
            <person name="Koriabine M."/>
            <person name="Yan M."/>
            <person name="Riley R."/>
            <person name="Champramary S."/>
            <person name="Plett K.L."/>
            <person name="Tsai I.J."/>
            <person name="Slot J."/>
            <person name="Sipos G."/>
            <person name="Plett J."/>
            <person name="Nagy L.G."/>
            <person name="Grigoriev I.V."/>
        </authorList>
    </citation>
    <scope>NUCLEOTIDE SEQUENCE</scope>
    <source>
        <strain evidence="2">HWK02</strain>
    </source>
</reference>
<name>A0AA39UKR7_9AGAR</name>
<feature type="domain" description="CxC2-like cysteine cluster KDZ transposase-associated" evidence="1">
    <location>
        <begin position="364"/>
        <end position="454"/>
    </location>
</feature>
<organism evidence="2 3">
    <name type="scientific">Armillaria luteobubalina</name>
    <dbReference type="NCBI Taxonomy" id="153913"/>
    <lineage>
        <taxon>Eukaryota</taxon>
        <taxon>Fungi</taxon>
        <taxon>Dikarya</taxon>
        <taxon>Basidiomycota</taxon>
        <taxon>Agaricomycotina</taxon>
        <taxon>Agaricomycetes</taxon>
        <taxon>Agaricomycetidae</taxon>
        <taxon>Agaricales</taxon>
        <taxon>Marasmiineae</taxon>
        <taxon>Physalacriaceae</taxon>
        <taxon>Armillaria</taxon>
    </lineage>
</organism>
<keyword evidence="3" id="KW-1185">Reference proteome</keyword>
<dbReference type="EMBL" id="JAUEPU010000025">
    <property type="protein sequence ID" value="KAK0493407.1"/>
    <property type="molecule type" value="Genomic_DNA"/>
</dbReference>
<dbReference type="AlphaFoldDB" id="A0AA39UKR7"/>
<dbReference type="Pfam" id="PF18758">
    <property type="entry name" value="KDZ"/>
    <property type="match status" value="1"/>
</dbReference>